<keyword evidence="3 11" id="KW-0812">Transmembrane</keyword>
<dbReference type="GO" id="GO:0000976">
    <property type="term" value="F:transcription cis-regulatory region binding"/>
    <property type="evidence" value="ECO:0007669"/>
    <property type="project" value="UniProtKB-ARBA"/>
</dbReference>
<dbReference type="GO" id="GO:0006355">
    <property type="term" value="P:regulation of DNA-templated transcription"/>
    <property type="evidence" value="ECO:0007669"/>
    <property type="project" value="InterPro"/>
</dbReference>
<dbReference type="Gene3D" id="2.170.150.80">
    <property type="entry name" value="NAC domain"/>
    <property type="match status" value="1"/>
</dbReference>
<feature type="transmembrane region" description="Helical" evidence="11">
    <location>
        <begin position="532"/>
        <end position="554"/>
    </location>
</feature>
<protein>
    <submittedName>
        <fullName evidence="14">NAC domain-containing protein 17-like</fullName>
    </submittedName>
</protein>
<dbReference type="PANTHER" id="PTHR31744">
    <property type="entry name" value="PROTEIN CUP-SHAPED COTYLEDON 2-RELATED"/>
    <property type="match status" value="1"/>
</dbReference>
<dbReference type="Proteomes" id="UP000189703">
    <property type="component" value="Unplaced"/>
</dbReference>
<keyword evidence="6" id="KW-0238">DNA-binding</keyword>
<evidence type="ECO:0000256" key="2">
    <source>
        <dbReference type="ARBA" id="ARBA00004167"/>
    </source>
</evidence>
<dbReference type="OrthoDB" id="1929298at2759"/>
<evidence type="ECO:0000256" key="11">
    <source>
        <dbReference type="SAM" id="Phobius"/>
    </source>
</evidence>
<dbReference type="FunFam" id="2.170.150.80:FF:000002">
    <property type="entry name" value="Nac domain-containing protein 86"/>
    <property type="match status" value="1"/>
</dbReference>
<dbReference type="GO" id="GO:0016020">
    <property type="term" value="C:membrane"/>
    <property type="evidence" value="ECO:0007669"/>
    <property type="project" value="UniProtKB-SubCell"/>
</dbReference>
<dbReference type="RefSeq" id="XP_010261099.1">
    <property type="nucleotide sequence ID" value="XM_010262797.2"/>
</dbReference>
<gene>
    <name evidence="14" type="primary">LOC104600007</name>
</gene>
<evidence type="ECO:0000256" key="9">
    <source>
        <dbReference type="ARBA" id="ARBA00023163"/>
    </source>
</evidence>
<evidence type="ECO:0000256" key="4">
    <source>
        <dbReference type="ARBA" id="ARBA00022989"/>
    </source>
</evidence>
<dbReference type="GeneID" id="104600007"/>
<sequence length="567" mass="63566">MKMTQPSSDDFGDAKAWPPGFRFHPTDEELVLYYLKRKICRRRLKLNVIAEVDVYKWDPEELPGQSVLKSGDRQWFFFSPRDRRYPNGGRLNRATRHGYWKVTGKDRNISYNSRTVGVKKTLVFYKGRAPSGERTDWVMHEYSIDEEELKRCAAQDCYALYKVFKKSGPGPKNGEQYGAPFREEEWADEDDPVETVQQPNEFASVDIFTVCDPGLPPSNGMDEILGPNTDDPGINQLLIDELTHLLQQVDGEEEAQSTLMGAPFGEAISREPSTVPQPWEQQHDARGSFDVTQSATSYRNFYEAPEVTSAPNVSEQVSPVTAEEGFLEINDLIDLEPSFSNMGSSKENLGFEETTGLDGPDLYFDAAMFLEDLGQGTAANSYIDNLGIDTGHIASRFNYQLPSQLDDANQISSQLWTYDQRSNVFLSTESNQVFLSPPTSGVLHAGSSTNFGDTNQNQGSSGGDLPDSWFTSALWTFVESIPTNPASASENALRAFERVSSFGRNMQINARNINSRRHHANPTRRVGANRGFFLLSVLGVVFAISWVLMMGTPLKDFRTFLRRFASS</sequence>
<dbReference type="SUPFAM" id="SSF101941">
    <property type="entry name" value="NAC domain"/>
    <property type="match status" value="1"/>
</dbReference>
<keyword evidence="4 11" id="KW-1133">Transmembrane helix</keyword>
<feature type="domain" description="NAC" evidence="12">
    <location>
        <begin position="17"/>
        <end position="166"/>
    </location>
</feature>
<evidence type="ECO:0000313" key="14">
    <source>
        <dbReference type="RefSeq" id="XP_010261099.1"/>
    </source>
</evidence>
<dbReference type="Pfam" id="PF02365">
    <property type="entry name" value="NAM"/>
    <property type="match status" value="1"/>
</dbReference>
<keyword evidence="5" id="KW-0805">Transcription regulation</keyword>
<keyword evidence="8" id="KW-0010">Activator</keyword>
<keyword evidence="9" id="KW-0804">Transcription</keyword>
<reference evidence="14" key="1">
    <citation type="submission" date="2025-08" db="UniProtKB">
        <authorList>
            <consortium name="RefSeq"/>
        </authorList>
    </citation>
    <scope>IDENTIFICATION</scope>
</reference>
<dbReference type="eggNOG" id="ENOG502QT9T">
    <property type="taxonomic scope" value="Eukaryota"/>
</dbReference>
<keyword evidence="7 11" id="KW-0472">Membrane</keyword>
<proteinExistence type="predicted"/>
<evidence type="ECO:0000256" key="7">
    <source>
        <dbReference type="ARBA" id="ARBA00023136"/>
    </source>
</evidence>
<dbReference type="PANTHER" id="PTHR31744:SF216">
    <property type="entry name" value="NAC TRANSCRIPTION FACTOR"/>
    <property type="match status" value="1"/>
</dbReference>
<comment type="subcellular location">
    <subcellularLocation>
        <location evidence="2">Membrane</location>
        <topology evidence="2">Single-pass membrane protein</topology>
    </subcellularLocation>
    <subcellularLocation>
        <location evidence="1">Nucleus</location>
    </subcellularLocation>
</comment>
<evidence type="ECO:0000256" key="5">
    <source>
        <dbReference type="ARBA" id="ARBA00023015"/>
    </source>
</evidence>
<dbReference type="InterPro" id="IPR036093">
    <property type="entry name" value="NAC_dom_sf"/>
</dbReference>
<organism evidence="13 14">
    <name type="scientific">Nelumbo nucifera</name>
    <name type="common">Sacred lotus</name>
    <dbReference type="NCBI Taxonomy" id="4432"/>
    <lineage>
        <taxon>Eukaryota</taxon>
        <taxon>Viridiplantae</taxon>
        <taxon>Streptophyta</taxon>
        <taxon>Embryophyta</taxon>
        <taxon>Tracheophyta</taxon>
        <taxon>Spermatophyta</taxon>
        <taxon>Magnoliopsida</taxon>
        <taxon>Proteales</taxon>
        <taxon>Nelumbonaceae</taxon>
        <taxon>Nelumbo</taxon>
    </lineage>
</organism>
<dbReference type="OMA" id="EWADDEC"/>
<dbReference type="GO" id="GO:0005634">
    <property type="term" value="C:nucleus"/>
    <property type="evidence" value="ECO:0007669"/>
    <property type="project" value="UniProtKB-SubCell"/>
</dbReference>
<accession>A0A1U8AFF9</accession>
<evidence type="ECO:0000256" key="6">
    <source>
        <dbReference type="ARBA" id="ARBA00023125"/>
    </source>
</evidence>
<evidence type="ECO:0000256" key="8">
    <source>
        <dbReference type="ARBA" id="ARBA00023159"/>
    </source>
</evidence>
<keyword evidence="13" id="KW-1185">Reference proteome</keyword>
<dbReference type="InterPro" id="IPR003441">
    <property type="entry name" value="NAC-dom"/>
</dbReference>
<evidence type="ECO:0000256" key="10">
    <source>
        <dbReference type="ARBA" id="ARBA00023242"/>
    </source>
</evidence>
<name>A0A1U8AFF9_NELNU</name>
<evidence type="ECO:0000259" key="12">
    <source>
        <dbReference type="PROSITE" id="PS51005"/>
    </source>
</evidence>
<dbReference type="InParanoid" id="A0A1U8AFF9"/>
<evidence type="ECO:0000313" key="13">
    <source>
        <dbReference type="Proteomes" id="UP000189703"/>
    </source>
</evidence>
<dbReference type="FunCoup" id="A0A1U8AFF9">
    <property type="interactions" value="3291"/>
</dbReference>
<dbReference type="AlphaFoldDB" id="A0A1U8AFF9"/>
<keyword evidence="10" id="KW-0539">Nucleus</keyword>
<evidence type="ECO:0000256" key="3">
    <source>
        <dbReference type="ARBA" id="ARBA00022692"/>
    </source>
</evidence>
<dbReference type="KEGG" id="nnu:104600007"/>
<dbReference type="PROSITE" id="PS51005">
    <property type="entry name" value="NAC"/>
    <property type="match status" value="1"/>
</dbReference>
<evidence type="ECO:0000256" key="1">
    <source>
        <dbReference type="ARBA" id="ARBA00004123"/>
    </source>
</evidence>